<protein>
    <submittedName>
        <fullName evidence="9">ABC transporter permease</fullName>
    </submittedName>
</protein>
<dbReference type="Proteomes" id="UP001348641">
    <property type="component" value="Unassembled WGS sequence"/>
</dbReference>
<dbReference type="Pfam" id="PF00528">
    <property type="entry name" value="BPD_transp_1"/>
    <property type="match status" value="1"/>
</dbReference>
<dbReference type="EMBL" id="JAUUCC010000140">
    <property type="protein sequence ID" value="MEE2054977.1"/>
    <property type="molecule type" value="Genomic_DNA"/>
</dbReference>
<proteinExistence type="inferred from homology"/>
<feature type="transmembrane region" description="Helical" evidence="7">
    <location>
        <begin position="38"/>
        <end position="60"/>
    </location>
</feature>
<feature type="transmembrane region" description="Helical" evidence="7">
    <location>
        <begin position="319"/>
        <end position="345"/>
    </location>
</feature>
<comment type="subcellular location">
    <subcellularLocation>
        <location evidence="1 7">Cell membrane</location>
        <topology evidence="1 7">Multi-pass membrane protein</topology>
    </subcellularLocation>
</comment>
<feature type="transmembrane region" description="Helical" evidence="7">
    <location>
        <begin position="264"/>
        <end position="285"/>
    </location>
</feature>
<evidence type="ECO:0000259" key="8">
    <source>
        <dbReference type="PROSITE" id="PS50928"/>
    </source>
</evidence>
<dbReference type="PROSITE" id="PS50928">
    <property type="entry name" value="ABC_TM1"/>
    <property type="match status" value="1"/>
</dbReference>
<keyword evidence="3" id="KW-1003">Cell membrane</keyword>
<keyword evidence="4 7" id="KW-0812">Transmembrane</keyword>
<comment type="caution">
    <text evidence="9">The sequence shown here is derived from an EMBL/GenBank/DDBJ whole genome shotgun (WGS) entry which is preliminary data.</text>
</comment>
<dbReference type="Gene3D" id="1.10.3720.10">
    <property type="entry name" value="MetI-like"/>
    <property type="match status" value="1"/>
</dbReference>
<dbReference type="InterPro" id="IPR000515">
    <property type="entry name" value="MetI-like"/>
</dbReference>
<evidence type="ECO:0000256" key="7">
    <source>
        <dbReference type="RuleBase" id="RU363032"/>
    </source>
</evidence>
<evidence type="ECO:0000313" key="10">
    <source>
        <dbReference type="Proteomes" id="UP001348641"/>
    </source>
</evidence>
<evidence type="ECO:0000256" key="6">
    <source>
        <dbReference type="ARBA" id="ARBA00023136"/>
    </source>
</evidence>
<dbReference type="InterPro" id="IPR035906">
    <property type="entry name" value="MetI-like_sf"/>
</dbReference>
<gene>
    <name evidence="9" type="ORF">Q8A49_31210</name>
</gene>
<sequence>MVEPRRMAAVTAGPTARGAARPRRTLWRDRRRALGGLALHRAVVGVPMLAGLSGLVFLLADRSPFDPLAAHLGARYQQVSAEQRESLSGALGFDAPWWQAWWAWAGDLLRGDLGWSRVYAMPVSEVFAERLPWTLLLSGTALAGAVLAALLLGTAAGLAPGGALDRAVTRTGVLVQAVPPFVLALGSVTVFAVLLRWAPVAGAAEPGEPHTAAGVARHLVLPAVTLALTQLPWALLAVRTAVARATGSEAVRAARARGLTPARVVAAHVLPVSLAPLATIVGARLPELVVGAVLVEEVFAWPGLAGAVVGSAQALDFPLLAALTVATTAVVLVGSLLADAAYLLLDPRVRTDA</sequence>
<dbReference type="PANTHER" id="PTHR43163:SF9">
    <property type="entry name" value="ABC TRANSPORTER PERMEASE PROTEIN"/>
    <property type="match status" value="1"/>
</dbReference>
<evidence type="ECO:0000256" key="2">
    <source>
        <dbReference type="ARBA" id="ARBA00022448"/>
    </source>
</evidence>
<keyword evidence="6 7" id="KW-0472">Membrane</keyword>
<dbReference type="PANTHER" id="PTHR43163">
    <property type="entry name" value="DIPEPTIDE TRANSPORT SYSTEM PERMEASE PROTEIN DPPB-RELATED"/>
    <property type="match status" value="1"/>
</dbReference>
<reference evidence="9 10" key="1">
    <citation type="submission" date="2023-07" db="EMBL/GenBank/DDBJ databases">
        <authorList>
            <person name="Girao M."/>
            <person name="Carvalho M.F."/>
        </authorList>
    </citation>
    <scope>NUCLEOTIDE SEQUENCE [LARGE SCALE GENOMIC DNA]</scope>
    <source>
        <strain evidence="9 10">66/93</strain>
    </source>
</reference>
<comment type="similarity">
    <text evidence="7">Belongs to the binding-protein-dependent transport system permease family.</text>
</comment>
<feature type="domain" description="ABC transmembrane type-1" evidence="8">
    <location>
        <begin position="131"/>
        <end position="338"/>
    </location>
</feature>
<feature type="transmembrane region" description="Helical" evidence="7">
    <location>
        <begin position="131"/>
        <end position="152"/>
    </location>
</feature>
<keyword evidence="5 7" id="KW-1133">Transmembrane helix</keyword>
<evidence type="ECO:0000256" key="1">
    <source>
        <dbReference type="ARBA" id="ARBA00004651"/>
    </source>
</evidence>
<organism evidence="9 10">
    <name type="scientific">Nocardiopsis tropica</name>
    <dbReference type="NCBI Taxonomy" id="109330"/>
    <lineage>
        <taxon>Bacteria</taxon>
        <taxon>Bacillati</taxon>
        <taxon>Actinomycetota</taxon>
        <taxon>Actinomycetes</taxon>
        <taxon>Streptosporangiales</taxon>
        <taxon>Nocardiopsidaceae</taxon>
        <taxon>Nocardiopsis</taxon>
    </lineage>
</organism>
<evidence type="ECO:0000256" key="5">
    <source>
        <dbReference type="ARBA" id="ARBA00022989"/>
    </source>
</evidence>
<name>A0ABU7L087_9ACTN</name>
<dbReference type="SUPFAM" id="SSF161098">
    <property type="entry name" value="MetI-like"/>
    <property type="match status" value="1"/>
</dbReference>
<feature type="transmembrane region" description="Helical" evidence="7">
    <location>
        <begin position="173"/>
        <end position="199"/>
    </location>
</feature>
<evidence type="ECO:0000256" key="4">
    <source>
        <dbReference type="ARBA" id="ARBA00022692"/>
    </source>
</evidence>
<evidence type="ECO:0000256" key="3">
    <source>
        <dbReference type="ARBA" id="ARBA00022475"/>
    </source>
</evidence>
<feature type="transmembrane region" description="Helical" evidence="7">
    <location>
        <begin position="219"/>
        <end position="243"/>
    </location>
</feature>
<keyword evidence="2 7" id="KW-0813">Transport</keyword>
<dbReference type="CDD" id="cd06261">
    <property type="entry name" value="TM_PBP2"/>
    <property type="match status" value="1"/>
</dbReference>
<accession>A0ABU7L087</accession>
<evidence type="ECO:0000313" key="9">
    <source>
        <dbReference type="EMBL" id="MEE2054977.1"/>
    </source>
</evidence>